<feature type="region of interest" description="Disordered" evidence="3">
    <location>
        <begin position="102"/>
        <end position="122"/>
    </location>
</feature>
<dbReference type="InterPro" id="IPR019775">
    <property type="entry name" value="WD40_repeat_CS"/>
</dbReference>
<dbReference type="OrthoDB" id="538223at2759"/>
<organism evidence="5 6">
    <name type="scientific">Phaseolus vulgaris</name>
    <name type="common">Kidney bean</name>
    <name type="synonym">French bean</name>
    <dbReference type="NCBI Taxonomy" id="3885"/>
    <lineage>
        <taxon>Eukaryota</taxon>
        <taxon>Viridiplantae</taxon>
        <taxon>Streptophyta</taxon>
        <taxon>Embryophyta</taxon>
        <taxon>Tracheophyta</taxon>
        <taxon>Spermatophyta</taxon>
        <taxon>Magnoliopsida</taxon>
        <taxon>eudicotyledons</taxon>
        <taxon>Gunneridae</taxon>
        <taxon>Pentapetalae</taxon>
        <taxon>rosids</taxon>
        <taxon>fabids</taxon>
        <taxon>Fabales</taxon>
        <taxon>Fabaceae</taxon>
        <taxon>Papilionoideae</taxon>
        <taxon>50 kb inversion clade</taxon>
        <taxon>NPAAA clade</taxon>
        <taxon>indigoferoid/millettioid clade</taxon>
        <taxon>Phaseoleae</taxon>
        <taxon>Phaseolus</taxon>
    </lineage>
</organism>
<dbReference type="InterPro" id="IPR057451">
    <property type="entry name" value="BRWD/PHIP_AD"/>
</dbReference>
<feature type="domain" description="BRWD/PHIP ancillary-like" evidence="4">
    <location>
        <begin position="1136"/>
        <end position="1310"/>
    </location>
</feature>
<feature type="compositionally biased region" description="Polar residues" evidence="3">
    <location>
        <begin position="525"/>
        <end position="542"/>
    </location>
</feature>
<proteinExistence type="predicted"/>
<feature type="region of interest" description="Disordered" evidence="3">
    <location>
        <begin position="715"/>
        <end position="774"/>
    </location>
</feature>
<keyword evidence="6" id="KW-1185">Reference proteome</keyword>
<dbReference type="PANTHER" id="PTHR16266">
    <property type="entry name" value="WD REPEAT DOMAIN 9"/>
    <property type="match status" value="1"/>
</dbReference>
<protein>
    <recommendedName>
        <fullName evidence="4">BRWD/PHIP ancillary-like domain-containing protein</fullName>
    </recommendedName>
</protein>
<accession>V7BKR2</accession>
<dbReference type="Gene3D" id="2.130.10.10">
    <property type="entry name" value="YVTN repeat-like/Quinoprotein amine dehydrogenase"/>
    <property type="match status" value="2"/>
</dbReference>
<dbReference type="Pfam" id="PF25313">
    <property type="entry name" value="BRWD_AD"/>
    <property type="match status" value="1"/>
</dbReference>
<feature type="compositionally biased region" description="Low complexity" evidence="3">
    <location>
        <begin position="111"/>
        <end position="122"/>
    </location>
</feature>
<dbReference type="InterPro" id="IPR015943">
    <property type="entry name" value="WD40/YVTN_repeat-like_dom_sf"/>
</dbReference>
<dbReference type="FunFam" id="2.130.10.10:FF:000627">
    <property type="entry name" value="Bromodomain and WD repeat domain-containing protein"/>
    <property type="match status" value="1"/>
</dbReference>
<feature type="compositionally biased region" description="Basic residues" evidence="3">
    <location>
        <begin position="600"/>
        <end position="622"/>
    </location>
</feature>
<keyword evidence="2" id="KW-0677">Repeat</keyword>
<evidence type="ECO:0000256" key="2">
    <source>
        <dbReference type="ARBA" id="ARBA00022737"/>
    </source>
</evidence>
<dbReference type="STRING" id="3885.V7BKR2"/>
<feature type="compositionally biased region" description="Basic and acidic residues" evidence="3">
    <location>
        <begin position="715"/>
        <end position="729"/>
    </location>
</feature>
<name>V7BKR2_PHAVU</name>
<dbReference type="eggNOG" id="KOG0017">
    <property type="taxonomic scope" value="Eukaryota"/>
</dbReference>
<feature type="compositionally biased region" description="Basic and acidic residues" evidence="3">
    <location>
        <begin position="985"/>
        <end position="999"/>
    </location>
</feature>
<dbReference type="GO" id="GO:0005634">
    <property type="term" value="C:nucleus"/>
    <property type="evidence" value="ECO:0007669"/>
    <property type="project" value="TreeGrafter"/>
</dbReference>
<dbReference type="PANTHER" id="PTHR16266:SF34">
    <property type="entry name" value="WD40_YVTN REPEAT CONTAINING DOMAIN-CONTAINING PROTEIN"/>
    <property type="match status" value="1"/>
</dbReference>
<dbReference type="GO" id="GO:0008360">
    <property type="term" value="P:regulation of cell shape"/>
    <property type="evidence" value="ECO:0007669"/>
    <property type="project" value="TreeGrafter"/>
</dbReference>
<dbReference type="Gramene" id="ESW17146">
    <property type="protein sequence ID" value="ESW17146"/>
    <property type="gene ID" value="PHAVU_007G214600g"/>
</dbReference>
<feature type="compositionally biased region" description="Polar residues" evidence="3">
    <location>
        <begin position="736"/>
        <end position="745"/>
    </location>
</feature>
<feature type="region of interest" description="Disordered" evidence="3">
    <location>
        <begin position="1091"/>
        <end position="1115"/>
    </location>
</feature>
<feature type="compositionally biased region" description="Acidic residues" evidence="3">
    <location>
        <begin position="641"/>
        <end position="665"/>
    </location>
</feature>
<dbReference type="EMBL" id="CM002294">
    <property type="protein sequence ID" value="ESW17146.1"/>
    <property type="molecule type" value="Genomic_DNA"/>
</dbReference>
<dbReference type="InterPro" id="IPR036322">
    <property type="entry name" value="WD40_repeat_dom_sf"/>
</dbReference>
<reference evidence="6" key="1">
    <citation type="journal article" date="2014" name="Nat. Genet.">
        <title>A reference genome for common bean and genome-wide analysis of dual domestications.</title>
        <authorList>
            <person name="Schmutz J."/>
            <person name="McClean P.E."/>
            <person name="Mamidi S."/>
            <person name="Wu G.A."/>
            <person name="Cannon S.B."/>
            <person name="Grimwood J."/>
            <person name="Jenkins J."/>
            <person name="Shu S."/>
            <person name="Song Q."/>
            <person name="Chavarro C."/>
            <person name="Torres-Torres M."/>
            <person name="Geffroy V."/>
            <person name="Moghaddam S.M."/>
            <person name="Gao D."/>
            <person name="Abernathy B."/>
            <person name="Barry K."/>
            <person name="Blair M."/>
            <person name="Brick M.A."/>
            <person name="Chovatia M."/>
            <person name="Gepts P."/>
            <person name="Goodstein D.M."/>
            <person name="Gonzales M."/>
            <person name="Hellsten U."/>
            <person name="Hyten D.L."/>
            <person name="Jia G."/>
            <person name="Kelly J.D."/>
            <person name="Kudrna D."/>
            <person name="Lee R."/>
            <person name="Richard M.M."/>
            <person name="Miklas P.N."/>
            <person name="Osorno J.M."/>
            <person name="Rodrigues J."/>
            <person name="Thareau V."/>
            <person name="Urrea C.A."/>
            <person name="Wang M."/>
            <person name="Yu Y."/>
            <person name="Zhang M."/>
            <person name="Wing R.A."/>
            <person name="Cregan P.B."/>
            <person name="Rokhsar D.S."/>
            <person name="Jackson S.A."/>
        </authorList>
    </citation>
    <scope>NUCLEOTIDE SEQUENCE [LARGE SCALE GENOMIC DNA]</scope>
    <source>
        <strain evidence="6">cv. G19833</strain>
    </source>
</reference>
<feature type="compositionally biased region" description="Basic and acidic residues" evidence="3">
    <location>
        <begin position="746"/>
        <end position="757"/>
    </location>
</feature>
<dbReference type="SMART" id="SM00320">
    <property type="entry name" value="WD40"/>
    <property type="match status" value="5"/>
</dbReference>
<evidence type="ECO:0000256" key="3">
    <source>
        <dbReference type="SAM" id="MobiDB-lite"/>
    </source>
</evidence>
<dbReference type="Proteomes" id="UP000000226">
    <property type="component" value="Chromosome 7"/>
</dbReference>
<dbReference type="FunFam" id="2.130.10.10:FF:000440">
    <property type="entry name" value="Bromodomain and WD repeat-containing protein"/>
    <property type="match status" value="1"/>
</dbReference>
<dbReference type="PROSITE" id="PS00678">
    <property type="entry name" value="WD_REPEATS_1"/>
    <property type="match status" value="1"/>
</dbReference>
<gene>
    <name evidence="5" type="ORF">PHAVU_007G214600g</name>
</gene>
<feature type="compositionally biased region" description="Polar residues" evidence="3">
    <location>
        <begin position="1055"/>
        <end position="1073"/>
    </location>
</feature>
<dbReference type="OMA" id="ECDIRET"/>
<feature type="region of interest" description="Disordered" evidence="3">
    <location>
        <begin position="525"/>
        <end position="670"/>
    </location>
</feature>
<feature type="region of interest" description="Disordered" evidence="3">
    <location>
        <begin position="961"/>
        <end position="1012"/>
    </location>
</feature>
<evidence type="ECO:0000313" key="6">
    <source>
        <dbReference type="Proteomes" id="UP000000226"/>
    </source>
</evidence>
<dbReference type="GO" id="GO:0006357">
    <property type="term" value="P:regulation of transcription by RNA polymerase II"/>
    <property type="evidence" value="ECO:0007669"/>
    <property type="project" value="TreeGrafter"/>
</dbReference>
<dbReference type="GO" id="GO:0007010">
    <property type="term" value="P:cytoskeleton organization"/>
    <property type="evidence" value="ECO:0007669"/>
    <property type="project" value="TreeGrafter"/>
</dbReference>
<evidence type="ECO:0000256" key="1">
    <source>
        <dbReference type="ARBA" id="ARBA00022574"/>
    </source>
</evidence>
<dbReference type="InterPro" id="IPR052060">
    <property type="entry name" value="Bromo_WD_repeat"/>
</dbReference>
<dbReference type="Pfam" id="PF00400">
    <property type="entry name" value="WD40"/>
    <property type="match status" value="2"/>
</dbReference>
<dbReference type="eggNOG" id="KOG0644">
    <property type="taxonomic scope" value="Eukaryota"/>
</dbReference>
<evidence type="ECO:0000259" key="4">
    <source>
        <dbReference type="Pfam" id="PF25313"/>
    </source>
</evidence>
<dbReference type="CDD" id="cd05529">
    <property type="entry name" value="Bromo_WDR9_I_like"/>
    <property type="match status" value="1"/>
</dbReference>
<dbReference type="CDD" id="cd09272">
    <property type="entry name" value="RNase_HI_RT_Ty1"/>
    <property type="match status" value="1"/>
</dbReference>
<feature type="compositionally biased region" description="Polar residues" evidence="3">
    <location>
        <begin position="758"/>
        <end position="774"/>
    </location>
</feature>
<dbReference type="InterPro" id="IPR001680">
    <property type="entry name" value="WD40_rpt"/>
</dbReference>
<keyword evidence="1" id="KW-0853">WD repeat</keyword>
<feature type="region of interest" description="Disordered" evidence="3">
    <location>
        <begin position="1041"/>
        <end position="1077"/>
    </location>
</feature>
<dbReference type="SUPFAM" id="SSF50978">
    <property type="entry name" value="WD40 repeat-like"/>
    <property type="match status" value="1"/>
</dbReference>
<sequence>MKMYCDNQAALYIASNLVFYGKTKYMKIDCHFIREKLLSKEICTGFFGSNDQLADVLIKSLRGSRIEFICSKLDTYNISSDDGTCRIWDARNSHNPRIYVPRPQDAINGKSNAPPASLPSSSNGQQNYQVLCCAYNANGTVFVTGSSDTFARVWSALKPSTDDSEQPIHEMDLLSGHENDVNYVQFSGCSVASKILTSDPWKEENTLKFRNFWYCHDNIVTCSRDGSAIIWVPRSRKSHGKVGRWTRAYHLKVPAPPLPPQPPRGGPRQRLLPTPRGVNMIIWSLDNRFVLAAIMDCRICVWNAVDGSLVHSLTGHTESSYVLDVHPFNPRIAMSAGYDGRTIVWDIWEGIPIRTYEIGRFKLVDGKFSPDGTSIVISDDVGQIYFLNTGQGESQKDAKYDQFFLGDYRPLIQDTQGNVLDQETQLPPHRRNIQEPLCDSSMVPYPEPYQSQFQQRRLGALGIEWRPSLIKYAVGPDFSVGQGQDYPVIPLVDLEGMVEPQPDFLDAMFWEPEYDIIVSEDTDSEYNVNEDTSSAAAQGSVISSSDLECSEDDSSNRDGLRRSRRKKHNAGVEVTTSSGRRVRKRNLDDCNGNTSGSNRPCKKSKGNSKSSKRKSSKGKTLRPQRVAAHNARHMFSQIDETSTDEEDNDSNDESSDSFQDPDDFSEPEREMDMKRDEFKKSLIKKFANVSKPPVCSESLSNVETRPRLVLKFSLRDKKSAPTEDTKPTCETEDNMVCQSSRPQPSESHHKTFRDSKSLDSAPSSMTDKIQTENATNNLDASRYVEENADQCRKLETHTHELSRSGDALLTDVENDDHLEHNANGISEHMIGKLETAGSSINKGLTGFEDALKISSPEPLLSGNAQPNADAFFTSDNGKFNGVNRFQSGSGKCLDDSLENNEVVHSSLSGDLKMKAPVKSTRLVIKKKQISSESEGAYKLKFVSSKADSSGARGIVISGNSSIKDSNLIPEGEDDRKFSTPQKLHSYSDRRRDHVHERDKSHKGKVNQDGFESFDCDTEEHNSVFSNQHGLGVGLSDVIGDHARRSRSVRMKSTTEEPSTSNRRSNIHGGQSSRGKFDWEGCSIKVSDQLHRRTRASRHRGDGYISSNPGGSVTRRVSNHHVKNSSWLMLSMHEDSYRYIPQLGDEVVYFRQGHQEYLESCASAEAGPWRSFTGLGFSEICKVEVLEYAELAGSGDSCCKLKLKFVDPSSFVHGKLFKLTLPELIDFSEFVVEKTWYDTAMKRNWSSRDKCKVWWRNGDGDGGNWWEGRIISVQAKSQDFPDSPWERYQIQYKNDPTENHLHSPWELRDPDPEIQWKHPHIDHAIRDKLLSYFTKLDRREKFDIQALNKVAEKLEFANRFPVPLYPELIQSRLEHDYYRTVEGVKHDITVMLSNAEDFFIITKNAHLLGKIKRMSDWFRKKLERI</sequence>
<evidence type="ECO:0000313" key="5">
    <source>
        <dbReference type="EMBL" id="ESW17146.1"/>
    </source>
</evidence>